<sequence>MKPHRLLALLAWLLWLPAFAQTAAVQATLDRDSVQLGETVTLNLRADGGGSLGTPDLSPLQRDFDILGSSSNTSVSIVNGQRSAQTIVGIALRPKRAGRLEIPPLEVNGQRTAALSLQVSPADAAAAARGGKDVFMESAVEPGTVRVGQQLVYTVKLYYRATLTNGALADPQLPGVDVRRLGGDLDYDAERGGRNYHVVERRYALIPQRPGRLEIPALGFQGEQVDPNDPDSFFGMGTPVSAAAPAAAVEVQPAPADWGNAAWLPARQLELKLDGLPADGRARVGQPLNLTMTLQATGLPYEALPALGLPPLDGATVYPDKPAEATRADGQWLLGSRTQSFAVVPERPGRLRIPATTLKWWNVQSGRAETATIPARELDVLPAAGAGAAPAAAASSSAAPLPAAPASTAAPSSGAWTARLPGAGTWPWWLAGAAALLLAGALGWWLGRRGGRRAAPRESATAVVAPPARRLREAFLAAARGTDAAAQEQALLAWARSERPQLRNLGELADALAAPAQREAIAALQRQRYAGAPATAGTALAAAFVRGFAWRDGAGKDGDEPPLPPLYPFKLR</sequence>
<protein>
    <submittedName>
        <fullName evidence="5">Oxygen tolerance protein BatD</fullName>
    </submittedName>
</protein>
<keyword evidence="2" id="KW-1133">Transmembrane helix</keyword>
<dbReference type="AlphaFoldDB" id="A0A316HU04"/>
<dbReference type="Pfam" id="PF13584">
    <property type="entry name" value="BatD"/>
    <property type="match status" value="1"/>
</dbReference>
<keyword evidence="2" id="KW-0812">Transmembrane</keyword>
<feature type="chain" id="PRO_5016316494" evidence="3">
    <location>
        <begin position="21"/>
        <end position="572"/>
    </location>
</feature>
<evidence type="ECO:0000256" key="1">
    <source>
        <dbReference type="SAM" id="MobiDB-lite"/>
    </source>
</evidence>
<evidence type="ECO:0000256" key="2">
    <source>
        <dbReference type="SAM" id="Phobius"/>
    </source>
</evidence>
<reference evidence="5 6" key="1">
    <citation type="submission" date="2018-05" db="EMBL/GenBank/DDBJ databases">
        <title>Genomic Encyclopedia of Type Strains, Phase IV (KMG-IV): sequencing the most valuable type-strain genomes for metagenomic binning, comparative biology and taxonomic classification.</title>
        <authorList>
            <person name="Goeker M."/>
        </authorList>
    </citation>
    <scope>NUCLEOTIDE SEQUENCE [LARGE SCALE GENOMIC DNA]</scope>
    <source>
        <strain evidence="5 6">DSM 14263</strain>
    </source>
</reference>
<proteinExistence type="predicted"/>
<evidence type="ECO:0000313" key="6">
    <source>
        <dbReference type="Proteomes" id="UP000245812"/>
    </source>
</evidence>
<dbReference type="InterPro" id="IPR057699">
    <property type="entry name" value="DUF7939"/>
</dbReference>
<accession>A0A316HU04</accession>
<dbReference type="Proteomes" id="UP000245812">
    <property type="component" value="Unassembled WGS sequence"/>
</dbReference>
<feature type="region of interest" description="Disordered" evidence="1">
    <location>
        <begin position="553"/>
        <end position="572"/>
    </location>
</feature>
<comment type="caution">
    <text evidence="5">The sequence shown here is derived from an EMBL/GenBank/DDBJ whole genome shotgun (WGS) entry which is preliminary data.</text>
</comment>
<name>A0A316HU04_9GAMM</name>
<keyword evidence="6" id="KW-1185">Reference proteome</keyword>
<dbReference type="PANTHER" id="PTHR40940:SF1">
    <property type="entry name" value="PROTEIN BATD"/>
    <property type="match status" value="1"/>
</dbReference>
<feature type="transmembrane region" description="Helical" evidence="2">
    <location>
        <begin position="426"/>
        <end position="447"/>
    </location>
</feature>
<dbReference type="InterPro" id="IPR025738">
    <property type="entry name" value="BatD"/>
</dbReference>
<dbReference type="EMBL" id="QGHC01000013">
    <property type="protein sequence ID" value="PWK83513.1"/>
    <property type="molecule type" value="Genomic_DNA"/>
</dbReference>
<dbReference type="OrthoDB" id="5293418at2"/>
<dbReference type="RefSeq" id="WP_109724502.1">
    <property type="nucleotide sequence ID" value="NZ_MSZV01000102.1"/>
</dbReference>
<feature type="compositionally biased region" description="Pro residues" evidence="1">
    <location>
        <begin position="561"/>
        <end position="572"/>
    </location>
</feature>
<dbReference type="PANTHER" id="PTHR40940">
    <property type="entry name" value="PROTEIN BATD-RELATED"/>
    <property type="match status" value="1"/>
</dbReference>
<feature type="domain" description="DUF7939" evidence="4">
    <location>
        <begin position="469"/>
        <end position="544"/>
    </location>
</feature>
<dbReference type="Pfam" id="PF25607">
    <property type="entry name" value="DUF7939"/>
    <property type="match status" value="1"/>
</dbReference>
<evidence type="ECO:0000313" key="5">
    <source>
        <dbReference type="EMBL" id="PWK83513.1"/>
    </source>
</evidence>
<keyword evidence="3" id="KW-0732">Signal</keyword>
<gene>
    <name evidence="5" type="ORF">C7456_11346</name>
</gene>
<evidence type="ECO:0000256" key="3">
    <source>
        <dbReference type="SAM" id="SignalP"/>
    </source>
</evidence>
<feature type="signal peptide" evidence="3">
    <location>
        <begin position="1"/>
        <end position="20"/>
    </location>
</feature>
<organism evidence="5 6">
    <name type="scientific">Fulvimonas soli</name>
    <dbReference type="NCBI Taxonomy" id="155197"/>
    <lineage>
        <taxon>Bacteria</taxon>
        <taxon>Pseudomonadati</taxon>
        <taxon>Pseudomonadota</taxon>
        <taxon>Gammaproteobacteria</taxon>
        <taxon>Lysobacterales</taxon>
        <taxon>Rhodanobacteraceae</taxon>
        <taxon>Fulvimonas</taxon>
    </lineage>
</organism>
<evidence type="ECO:0000259" key="4">
    <source>
        <dbReference type="Pfam" id="PF25607"/>
    </source>
</evidence>
<keyword evidence="2" id="KW-0472">Membrane</keyword>